<accession>A0A5B9DWL8</accession>
<evidence type="ECO:0000313" key="2">
    <source>
        <dbReference type="EMBL" id="QEE23758.1"/>
    </source>
</evidence>
<sequence length="76" mass="8262">MSMAQAGHDAARAQRSQPGYRGTLIAKKSHGEMLRLIATVKPNDPLCYIGEEIVAVQQRLEPTMSDKGAECTSMES</sequence>
<proteinExistence type="predicted"/>
<dbReference type="RefSeq" id="WP_147626445.1">
    <property type="nucleotide sequence ID" value="NZ_CP042807.1"/>
</dbReference>
<dbReference type="KEGG" id="rgl:CS053_03945"/>
<organism evidence="2 3">
    <name type="scientific">Rhodanobacter glycinis</name>
    <dbReference type="NCBI Taxonomy" id="582702"/>
    <lineage>
        <taxon>Bacteria</taxon>
        <taxon>Pseudomonadati</taxon>
        <taxon>Pseudomonadota</taxon>
        <taxon>Gammaproteobacteria</taxon>
        <taxon>Lysobacterales</taxon>
        <taxon>Rhodanobacteraceae</taxon>
        <taxon>Rhodanobacter</taxon>
    </lineage>
</organism>
<reference evidence="2 3" key="1">
    <citation type="submission" date="2019-08" db="EMBL/GenBank/DDBJ databases">
        <title>Complete genome sequence of Rhodanobacter glycinis strain T01E-68 isolated from tomato root.</title>
        <authorList>
            <person name="Weon H.-Y."/>
            <person name="Lee S.A."/>
        </authorList>
    </citation>
    <scope>NUCLEOTIDE SEQUENCE [LARGE SCALE GENOMIC DNA]</scope>
    <source>
        <strain evidence="2 3">T01E-68</strain>
    </source>
</reference>
<evidence type="ECO:0000313" key="3">
    <source>
        <dbReference type="Proteomes" id="UP000321807"/>
    </source>
</evidence>
<feature type="region of interest" description="Disordered" evidence="1">
    <location>
        <begin position="1"/>
        <end position="21"/>
    </location>
</feature>
<dbReference type="EMBL" id="CP042807">
    <property type="protein sequence ID" value="QEE23758.1"/>
    <property type="molecule type" value="Genomic_DNA"/>
</dbReference>
<protein>
    <submittedName>
        <fullName evidence="2">Uncharacterized protein</fullName>
    </submittedName>
</protein>
<name>A0A5B9DWL8_9GAMM</name>
<dbReference type="Proteomes" id="UP000321807">
    <property type="component" value="Chromosome"/>
</dbReference>
<gene>
    <name evidence="2" type="ORF">CS053_03945</name>
</gene>
<dbReference type="AlphaFoldDB" id="A0A5B9DWL8"/>
<evidence type="ECO:0000256" key="1">
    <source>
        <dbReference type="SAM" id="MobiDB-lite"/>
    </source>
</evidence>